<proteinExistence type="predicted"/>
<dbReference type="EMBL" id="JAYKXP010000014">
    <property type="protein sequence ID" value="KAK7051036.1"/>
    <property type="molecule type" value="Genomic_DNA"/>
</dbReference>
<dbReference type="InterPro" id="IPR059179">
    <property type="entry name" value="MLKL-like_MCAfunc"/>
</dbReference>
<dbReference type="Gene3D" id="1.20.930.20">
    <property type="entry name" value="Adaptor protein Cbl, N-terminal domain"/>
    <property type="match status" value="1"/>
</dbReference>
<organism evidence="1 2">
    <name type="scientific">Paramarasmius palmivorus</name>
    <dbReference type="NCBI Taxonomy" id="297713"/>
    <lineage>
        <taxon>Eukaryota</taxon>
        <taxon>Fungi</taxon>
        <taxon>Dikarya</taxon>
        <taxon>Basidiomycota</taxon>
        <taxon>Agaricomycotina</taxon>
        <taxon>Agaricomycetes</taxon>
        <taxon>Agaricomycetidae</taxon>
        <taxon>Agaricales</taxon>
        <taxon>Marasmiineae</taxon>
        <taxon>Marasmiaceae</taxon>
        <taxon>Paramarasmius</taxon>
    </lineage>
</organism>
<gene>
    <name evidence="1" type="ORF">VNI00_005148</name>
</gene>
<dbReference type="CDD" id="cd21037">
    <property type="entry name" value="MLKL_NTD"/>
    <property type="match status" value="1"/>
</dbReference>
<accession>A0AAW0DEN2</accession>
<name>A0AAW0DEN2_9AGAR</name>
<evidence type="ECO:0000313" key="1">
    <source>
        <dbReference type="EMBL" id="KAK7051036.1"/>
    </source>
</evidence>
<comment type="caution">
    <text evidence="1">The sequence shown here is derived from an EMBL/GenBank/DDBJ whole genome shotgun (WGS) entry which is preliminary data.</text>
</comment>
<keyword evidence="2" id="KW-1185">Reference proteome</keyword>
<dbReference type="Proteomes" id="UP001383192">
    <property type="component" value="Unassembled WGS sequence"/>
</dbReference>
<protein>
    <submittedName>
        <fullName evidence="1">Uncharacterized protein</fullName>
    </submittedName>
</protein>
<dbReference type="GO" id="GO:0007166">
    <property type="term" value="P:cell surface receptor signaling pathway"/>
    <property type="evidence" value="ECO:0007669"/>
    <property type="project" value="InterPro"/>
</dbReference>
<reference evidence="1 2" key="1">
    <citation type="submission" date="2024-01" db="EMBL/GenBank/DDBJ databases">
        <title>A draft genome for a cacao thread blight-causing isolate of Paramarasmius palmivorus.</title>
        <authorList>
            <person name="Baruah I.K."/>
            <person name="Bukari Y."/>
            <person name="Amoako-Attah I."/>
            <person name="Meinhardt L.W."/>
            <person name="Bailey B.A."/>
            <person name="Cohen S.P."/>
        </authorList>
    </citation>
    <scope>NUCLEOTIDE SEQUENCE [LARGE SCALE GENOMIC DNA]</scope>
    <source>
        <strain evidence="1 2">GH-12</strain>
    </source>
</reference>
<sequence length="296" mass="33352">MNVQVANVDPLGLVARFDMLYNSQLSKDRKKLVKSAAKKVVKVINGTPGNRLQVELFYSAVEVVLNDLETSRLGFFRRVFRRGEKENVRNMKKAYRALQLPGRRRVNVALTSAEHAATAFAIVAEAVPLLAPLKAVAIGLSKVTDLAKTAKGNKEEALRLSQRAEAMKEEIVRSVETIRNNVVPDTGVEVLGRDTDVFERTLNGVLAKLEEMQHKKRRRIKDFLLAKDRKDDLIQLRTELDDAFQMFLGNNVLNLRIELLARITREAVVREGVEPVPVLGERAVDVTSFNDKVFFF</sequence>
<dbReference type="InterPro" id="IPR036537">
    <property type="entry name" value="Adaptor_Cbl_N_dom_sf"/>
</dbReference>
<dbReference type="AlphaFoldDB" id="A0AAW0DEN2"/>
<evidence type="ECO:0000313" key="2">
    <source>
        <dbReference type="Proteomes" id="UP001383192"/>
    </source>
</evidence>